<evidence type="ECO:0000256" key="7">
    <source>
        <dbReference type="RuleBase" id="RU363059"/>
    </source>
</evidence>
<keyword evidence="6 7" id="KW-0472">Membrane</keyword>
<feature type="chain" id="PRO_5042242526" description="Derlin" evidence="8">
    <location>
        <begin position="21"/>
        <end position="323"/>
    </location>
</feature>
<evidence type="ECO:0000313" key="10">
    <source>
        <dbReference type="Proteomes" id="UP001230268"/>
    </source>
</evidence>
<evidence type="ECO:0000256" key="1">
    <source>
        <dbReference type="ARBA" id="ARBA00004477"/>
    </source>
</evidence>
<feature type="transmembrane region" description="Helical" evidence="7">
    <location>
        <begin position="111"/>
        <end position="133"/>
    </location>
</feature>
<keyword evidence="5 7" id="KW-1133">Transmembrane helix</keyword>
<comment type="function">
    <text evidence="7">May be involved in the degradation of misfolded endoplasmic reticulum (ER) luminal proteins.</text>
</comment>
<evidence type="ECO:0000256" key="2">
    <source>
        <dbReference type="ARBA" id="ARBA00008917"/>
    </source>
</evidence>
<evidence type="ECO:0000256" key="8">
    <source>
        <dbReference type="SAM" id="SignalP"/>
    </source>
</evidence>
<keyword evidence="8" id="KW-0732">Signal</keyword>
<comment type="similarity">
    <text evidence="2 7">Belongs to the derlin family.</text>
</comment>
<accession>A0AAD8UTA9</accession>
<feature type="transmembrane region" description="Helical" evidence="7">
    <location>
        <begin position="153"/>
        <end position="174"/>
    </location>
</feature>
<dbReference type="GO" id="GO:0005789">
    <property type="term" value="C:endoplasmic reticulum membrane"/>
    <property type="evidence" value="ECO:0007669"/>
    <property type="project" value="UniProtKB-SubCell"/>
</dbReference>
<protein>
    <recommendedName>
        <fullName evidence="7">Derlin</fullName>
    </recommendedName>
</protein>
<dbReference type="InterPro" id="IPR035952">
    <property type="entry name" value="Rhomboid-like_sf"/>
</dbReference>
<keyword evidence="10" id="KW-1185">Reference proteome</keyword>
<dbReference type="SUPFAM" id="SSF144091">
    <property type="entry name" value="Rhomboid-like"/>
    <property type="match status" value="1"/>
</dbReference>
<evidence type="ECO:0000256" key="5">
    <source>
        <dbReference type="ARBA" id="ARBA00022989"/>
    </source>
</evidence>
<dbReference type="AlphaFoldDB" id="A0AAD8UTA9"/>
<evidence type="ECO:0000256" key="3">
    <source>
        <dbReference type="ARBA" id="ARBA00022692"/>
    </source>
</evidence>
<dbReference type="PANTHER" id="PTHR11009">
    <property type="entry name" value="DER1-LIKE PROTEIN, DERLIN"/>
    <property type="match status" value="1"/>
</dbReference>
<keyword evidence="4 7" id="KW-0256">Endoplasmic reticulum</keyword>
<organism evidence="9 10">
    <name type="scientific">Babesia gibsoni</name>
    <dbReference type="NCBI Taxonomy" id="33632"/>
    <lineage>
        <taxon>Eukaryota</taxon>
        <taxon>Sar</taxon>
        <taxon>Alveolata</taxon>
        <taxon>Apicomplexa</taxon>
        <taxon>Aconoidasida</taxon>
        <taxon>Piroplasmida</taxon>
        <taxon>Babesiidae</taxon>
        <taxon>Babesia</taxon>
    </lineage>
</organism>
<dbReference type="EMBL" id="JAVEPI010000001">
    <property type="protein sequence ID" value="KAK1444117.1"/>
    <property type="molecule type" value="Genomic_DNA"/>
</dbReference>
<dbReference type="Proteomes" id="UP001230268">
    <property type="component" value="Unassembled WGS sequence"/>
</dbReference>
<gene>
    <name evidence="9" type="ORF">BgAZ_100230</name>
</gene>
<comment type="caution">
    <text evidence="9">The sequence shown here is derived from an EMBL/GenBank/DDBJ whole genome shotgun (WGS) entry which is preliminary data.</text>
</comment>
<dbReference type="GO" id="GO:0006950">
    <property type="term" value="P:response to stress"/>
    <property type="evidence" value="ECO:0007669"/>
    <property type="project" value="UniProtKB-ARBA"/>
</dbReference>
<reference evidence="9" key="1">
    <citation type="submission" date="2023-08" db="EMBL/GenBank/DDBJ databases">
        <title>Draft sequence of the Babesia gibsoni genome.</title>
        <authorList>
            <person name="Yamagishi J.Y."/>
            <person name="Xuan X.X."/>
        </authorList>
    </citation>
    <scope>NUCLEOTIDE SEQUENCE</scope>
    <source>
        <strain evidence="9">Azabu</strain>
    </source>
</reference>
<proteinExistence type="inferred from homology"/>
<feature type="transmembrane region" description="Helical" evidence="7">
    <location>
        <begin position="275"/>
        <end position="293"/>
    </location>
</feature>
<evidence type="ECO:0000256" key="6">
    <source>
        <dbReference type="ARBA" id="ARBA00023136"/>
    </source>
</evidence>
<name>A0AAD8UTA9_BABGI</name>
<dbReference type="Pfam" id="PF04511">
    <property type="entry name" value="DER1"/>
    <property type="match status" value="1"/>
</dbReference>
<keyword evidence="3 7" id="KW-0812">Transmembrane</keyword>
<dbReference type="InterPro" id="IPR007599">
    <property type="entry name" value="DER1"/>
</dbReference>
<comment type="subcellular location">
    <subcellularLocation>
        <location evidence="1 7">Endoplasmic reticulum membrane</location>
        <topology evidence="1 7">Multi-pass membrane protein</topology>
    </subcellularLocation>
</comment>
<evidence type="ECO:0000313" key="9">
    <source>
        <dbReference type="EMBL" id="KAK1444117.1"/>
    </source>
</evidence>
<evidence type="ECO:0000256" key="4">
    <source>
        <dbReference type="ARBA" id="ARBA00022824"/>
    </source>
</evidence>
<feature type="signal peptide" evidence="8">
    <location>
        <begin position="1"/>
        <end position="20"/>
    </location>
</feature>
<sequence>MHTFAILLIVTVIPRKYVNGRYNGRQGCELMLNVRSPAVQEHAVVKPLKHSYLSGLATIPTKVVSSGGTSHLPRPYAMVPAEDQERSTLSSILDSREHWWISRYLQQLQRIPPVTGLYLMSSTITALLAWMVNDNYPFDIMQFDMNLIKKGEAWRLVTPFLLFGPLWLSHIFMAQSVALYMSSVEISYCAKPEKFVELLLFGMASISAYGVAESLTGRGDMTMMSAAYHLHTYMLYYWSRINEGSVVNCFDLFNLPAEAVPMLFMLQNYLLYREFYVADIAALGAAYFYFYFLSDTAAVWPMRLLQNGFFKGLYQRYNNEISR</sequence>
<feature type="transmembrane region" description="Helical" evidence="7">
    <location>
        <begin position="195"/>
        <end position="212"/>
    </location>
</feature>